<accession>A0A170PL45</accession>
<keyword evidence="4 8" id="KW-0812">Transmembrane</keyword>
<dbReference type="PIRSF" id="PIRSF037714">
    <property type="entry name" value="TolR"/>
    <property type="match status" value="1"/>
</dbReference>
<dbReference type="GO" id="GO:0017038">
    <property type="term" value="P:protein import"/>
    <property type="evidence" value="ECO:0007669"/>
    <property type="project" value="TreeGrafter"/>
</dbReference>
<dbReference type="Pfam" id="PF01618">
    <property type="entry name" value="MotA_ExbB"/>
    <property type="match status" value="1"/>
</dbReference>
<evidence type="ECO:0000256" key="8">
    <source>
        <dbReference type="SAM" id="Phobius"/>
    </source>
</evidence>
<evidence type="ECO:0000256" key="4">
    <source>
        <dbReference type="ARBA" id="ARBA00022692"/>
    </source>
</evidence>
<keyword evidence="3" id="KW-1003">Cell membrane</keyword>
<keyword evidence="5 8" id="KW-1133">Transmembrane helix</keyword>
<organism evidence="10">
    <name type="scientific">hydrothermal vent metagenome</name>
    <dbReference type="NCBI Taxonomy" id="652676"/>
    <lineage>
        <taxon>unclassified sequences</taxon>
        <taxon>metagenomes</taxon>
        <taxon>ecological metagenomes</taxon>
    </lineage>
</organism>
<dbReference type="GO" id="GO:0005886">
    <property type="term" value="C:plasma membrane"/>
    <property type="evidence" value="ECO:0007669"/>
    <property type="project" value="UniProtKB-SubCell"/>
</dbReference>
<keyword evidence="7" id="KW-0175">Coiled coil</keyword>
<dbReference type="AlphaFoldDB" id="A0A170PL45"/>
<evidence type="ECO:0000259" key="9">
    <source>
        <dbReference type="Pfam" id="PF01618"/>
    </source>
</evidence>
<dbReference type="PANTHER" id="PTHR30625:SF11">
    <property type="entry name" value="MOTA_TOLQ_EXBB PROTON CHANNEL DOMAIN-CONTAINING PROTEIN"/>
    <property type="match status" value="1"/>
</dbReference>
<evidence type="ECO:0000256" key="1">
    <source>
        <dbReference type="ARBA" id="ARBA00004651"/>
    </source>
</evidence>
<evidence type="ECO:0000256" key="2">
    <source>
        <dbReference type="ARBA" id="ARBA00010442"/>
    </source>
</evidence>
<feature type="coiled-coil region" evidence="7">
    <location>
        <begin position="49"/>
        <end position="83"/>
    </location>
</feature>
<feature type="domain" description="MotA/TolQ/ExbB proton channel" evidence="9">
    <location>
        <begin position="328"/>
        <end position="437"/>
    </location>
</feature>
<keyword evidence="6 8" id="KW-0472">Membrane</keyword>
<comment type="similarity">
    <text evidence="2">Belongs to the ExbB/TolQ family.</text>
</comment>
<dbReference type="EMBL" id="CZQC01000028">
    <property type="protein sequence ID" value="CUS40842.1"/>
    <property type="molecule type" value="Genomic_DNA"/>
</dbReference>
<protein>
    <submittedName>
        <fullName evidence="10">MotA/TolQ/ExbB proton channel family protein</fullName>
    </submittedName>
</protein>
<feature type="transmembrane region" description="Helical" evidence="8">
    <location>
        <begin position="400"/>
        <end position="424"/>
    </location>
</feature>
<evidence type="ECO:0000256" key="7">
    <source>
        <dbReference type="SAM" id="Coils"/>
    </source>
</evidence>
<gene>
    <name evidence="10" type="ORF">MGWOODY_Tha8</name>
</gene>
<evidence type="ECO:0000256" key="6">
    <source>
        <dbReference type="ARBA" id="ARBA00023136"/>
    </source>
</evidence>
<feature type="transmembrane region" description="Helical" evidence="8">
    <location>
        <begin position="359"/>
        <end position="380"/>
    </location>
</feature>
<reference evidence="10" key="1">
    <citation type="submission" date="2015-10" db="EMBL/GenBank/DDBJ databases">
        <authorList>
            <person name="Gilbert D.G."/>
        </authorList>
    </citation>
    <scope>NUCLEOTIDE SEQUENCE</scope>
</reference>
<sequence length="458" mass="49520">MKLSNLFLAATLALSLAPSVNAEPVGVDSLLNLVEQGQARDDKAFKARLNEFNQSRAQQEKMLADAKAERTRLENLSATKEGQFRDQETKIADAQERLTNRMGSLKELFGVLQQVAGDTKAVFEGSVVSSELPGREAFLTDLIQTAGSTSKLPSIEELEKLWFEMQREATYSGRISKYNAEVVLPSGETVARPVVRIGGFNAVSGGKYLNWDLETGRLVELDKQPGSRYTDPAAELEAATGSAMTGFWIDPSRGQLLKIMGQSPELGDRVDQGGVVGYIIIVLGAIGIALAIWRMIVLNLEAMRIRAQMNNESANENNALGRVMAVFNANNKADTETLELHLGEAIAAEIPRLTRAIGWIKIISVVAPLLGLLGTVTGMIDVFETMSLFGTGDPKLMAGGISQALVTTVLGLVAAIPCVFLHTLTNNRSRELMMILEERATGILARQSEQTQSSAKAA</sequence>
<evidence type="ECO:0000256" key="3">
    <source>
        <dbReference type="ARBA" id="ARBA00022475"/>
    </source>
</evidence>
<evidence type="ECO:0000313" key="10">
    <source>
        <dbReference type="EMBL" id="CUS40842.1"/>
    </source>
</evidence>
<evidence type="ECO:0000256" key="5">
    <source>
        <dbReference type="ARBA" id="ARBA00022989"/>
    </source>
</evidence>
<dbReference type="InterPro" id="IPR017270">
    <property type="entry name" value="MotA/TolQ/ExbB-rel"/>
</dbReference>
<name>A0A170PL45_9ZZZZ</name>
<comment type="subcellular location">
    <subcellularLocation>
        <location evidence="1">Cell membrane</location>
        <topology evidence="1">Multi-pass membrane protein</topology>
    </subcellularLocation>
</comment>
<dbReference type="PANTHER" id="PTHR30625">
    <property type="entry name" value="PROTEIN TOLQ"/>
    <property type="match status" value="1"/>
</dbReference>
<dbReference type="InterPro" id="IPR002898">
    <property type="entry name" value="MotA_ExbB_proton_chnl"/>
</dbReference>
<dbReference type="InterPro" id="IPR050790">
    <property type="entry name" value="ExbB/TolQ_transport"/>
</dbReference>
<proteinExistence type="inferred from homology"/>
<feature type="transmembrane region" description="Helical" evidence="8">
    <location>
        <begin position="275"/>
        <end position="296"/>
    </location>
</feature>